<accession>A0A5J6J884</accession>
<name>A0A5J6J884_STRVI</name>
<keyword evidence="2" id="KW-1133">Transmembrane helix</keyword>
<evidence type="ECO:0000313" key="3">
    <source>
        <dbReference type="EMBL" id="QEV45781.1"/>
    </source>
</evidence>
<keyword evidence="4" id="KW-1185">Reference proteome</keyword>
<dbReference type="Proteomes" id="UP000325563">
    <property type="component" value="Chromosome"/>
</dbReference>
<gene>
    <name evidence="3" type="ORF">CP980_12405</name>
</gene>
<proteinExistence type="predicted"/>
<dbReference type="AlphaFoldDB" id="A0A5J6J884"/>
<protein>
    <recommendedName>
        <fullName evidence="5">DUF3558 domain-containing protein</fullName>
    </recommendedName>
</protein>
<reference evidence="3 4" key="1">
    <citation type="submission" date="2017-09" db="EMBL/GenBank/DDBJ databases">
        <authorList>
            <person name="Lee N."/>
            <person name="Cho B.-K."/>
        </authorList>
    </citation>
    <scope>NUCLEOTIDE SEQUENCE [LARGE SCALE GENOMIC DNA]</scope>
    <source>
        <strain evidence="3 4">ATCC 27476</strain>
    </source>
</reference>
<sequence length="227" mass="24207">MISEPELAGEWGGDGPATAAEEPGAPRERVRRPRTAWLWALGGAVAASAVWAGVLVAQDRFGDRPPRIAYRHAEDLCKVKLTAVSASTTRLAGDNARHEEHPALDWAYCSYGAPYVDDRLSYEAEVLVELHKKADPRSEFGAGPTVLGGRGAMASSGGEVEQVPGLGERSLLTRRVGGSRLEVLDGGAAFSLTVQWYGGPDVPEPDEAAVEAAMIEDMRTLMAALRK</sequence>
<evidence type="ECO:0000313" key="4">
    <source>
        <dbReference type="Proteomes" id="UP000325563"/>
    </source>
</evidence>
<keyword evidence="2" id="KW-0472">Membrane</keyword>
<evidence type="ECO:0008006" key="5">
    <source>
        <dbReference type="Google" id="ProtNLM"/>
    </source>
</evidence>
<dbReference type="KEGG" id="svn:CP980_12405"/>
<dbReference type="EMBL" id="CP023692">
    <property type="protein sequence ID" value="QEV45781.1"/>
    <property type="molecule type" value="Genomic_DNA"/>
</dbReference>
<keyword evidence="2" id="KW-0812">Transmembrane</keyword>
<feature type="region of interest" description="Disordered" evidence="1">
    <location>
        <begin position="1"/>
        <end position="28"/>
    </location>
</feature>
<dbReference type="GeneID" id="95611359"/>
<feature type="transmembrane region" description="Helical" evidence="2">
    <location>
        <begin position="36"/>
        <end position="57"/>
    </location>
</feature>
<evidence type="ECO:0000256" key="2">
    <source>
        <dbReference type="SAM" id="Phobius"/>
    </source>
</evidence>
<evidence type="ECO:0000256" key="1">
    <source>
        <dbReference type="SAM" id="MobiDB-lite"/>
    </source>
</evidence>
<organism evidence="3 4">
    <name type="scientific">Streptomyces vinaceus</name>
    <dbReference type="NCBI Taxonomy" id="1960"/>
    <lineage>
        <taxon>Bacteria</taxon>
        <taxon>Bacillati</taxon>
        <taxon>Actinomycetota</taxon>
        <taxon>Actinomycetes</taxon>
        <taxon>Kitasatosporales</taxon>
        <taxon>Streptomycetaceae</taxon>
        <taxon>Streptomyces</taxon>
    </lineage>
</organism>
<dbReference type="RefSeq" id="WP_150528170.1">
    <property type="nucleotide sequence ID" value="NZ_BNBW01000002.1"/>
</dbReference>